<feature type="domain" description="K+ potassium transporter C-terminal" evidence="13">
    <location>
        <begin position="485"/>
        <end position="573"/>
    </location>
</feature>
<keyword evidence="8 10" id="KW-0406">Ion transport</keyword>
<evidence type="ECO:0000256" key="2">
    <source>
        <dbReference type="ARBA" id="ARBA00008440"/>
    </source>
</evidence>
<feature type="transmembrane region" description="Helical" evidence="10">
    <location>
        <begin position="298"/>
        <end position="325"/>
    </location>
</feature>
<dbReference type="OrthoDB" id="504708at2759"/>
<feature type="transmembrane region" description="Helical" evidence="10">
    <location>
        <begin position="111"/>
        <end position="143"/>
    </location>
</feature>
<dbReference type="PANTHER" id="PTHR30540">
    <property type="entry name" value="OSMOTIC STRESS POTASSIUM TRANSPORTER"/>
    <property type="match status" value="1"/>
</dbReference>
<dbReference type="GO" id="GO:0016020">
    <property type="term" value="C:membrane"/>
    <property type="evidence" value="ECO:0007669"/>
    <property type="project" value="UniProtKB-SubCell"/>
</dbReference>
<evidence type="ECO:0000256" key="1">
    <source>
        <dbReference type="ARBA" id="ARBA00004141"/>
    </source>
</evidence>
<dbReference type="Pfam" id="PF22776">
    <property type="entry name" value="K_trans_C"/>
    <property type="match status" value="1"/>
</dbReference>
<evidence type="ECO:0000256" key="9">
    <source>
        <dbReference type="ARBA" id="ARBA00023136"/>
    </source>
</evidence>
<comment type="function">
    <text evidence="10">Potassium transporter.</text>
</comment>
<comment type="caution">
    <text evidence="14">The sequence shown here is derived from an EMBL/GenBank/DDBJ whole genome shotgun (WGS) entry which is preliminary data.</text>
</comment>
<keyword evidence="11" id="KW-0732">Signal</keyword>
<evidence type="ECO:0000256" key="4">
    <source>
        <dbReference type="ARBA" id="ARBA00022538"/>
    </source>
</evidence>
<dbReference type="NCBIfam" id="TIGR00794">
    <property type="entry name" value="kup"/>
    <property type="match status" value="1"/>
</dbReference>
<dbReference type="GO" id="GO:0015079">
    <property type="term" value="F:potassium ion transmembrane transporter activity"/>
    <property type="evidence" value="ECO:0007669"/>
    <property type="project" value="UniProtKB-UniRule"/>
</dbReference>
<dbReference type="InterPro" id="IPR003855">
    <property type="entry name" value="K+_transporter"/>
</dbReference>
<feature type="transmembrane region" description="Helical" evidence="10">
    <location>
        <begin position="149"/>
        <end position="169"/>
    </location>
</feature>
<feature type="transmembrane region" description="Helical" evidence="10">
    <location>
        <begin position="411"/>
        <end position="430"/>
    </location>
</feature>
<reference evidence="14 15" key="1">
    <citation type="journal article" date="2012" name="Genome Biol.">
        <title>The genome of the polar eukaryotic microalga coccomyxa subellipsoidea reveals traits of cold adaptation.</title>
        <authorList>
            <person name="Blanc G."/>
            <person name="Agarkova I."/>
            <person name="Grimwood J."/>
            <person name="Kuo A."/>
            <person name="Brueggeman A."/>
            <person name="Dunigan D."/>
            <person name="Gurnon J."/>
            <person name="Ladunga I."/>
            <person name="Lindquist E."/>
            <person name="Lucas S."/>
            <person name="Pangilinan J."/>
            <person name="Proschold T."/>
            <person name="Salamov A."/>
            <person name="Schmutz J."/>
            <person name="Weeks D."/>
            <person name="Yamada T."/>
            <person name="Claverie J.M."/>
            <person name="Grigoriev I."/>
            <person name="Van Etten J."/>
            <person name="Lomsadze A."/>
            <person name="Borodovsky M."/>
        </authorList>
    </citation>
    <scope>NUCLEOTIDE SEQUENCE [LARGE SCALE GENOMIC DNA]</scope>
    <source>
        <strain evidence="14 15">C-169</strain>
    </source>
</reference>
<dbReference type="RefSeq" id="XP_005645199.1">
    <property type="nucleotide sequence ID" value="XM_005645142.1"/>
</dbReference>
<comment type="caution">
    <text evidence="10">Lacks conserved residue(s) required for the propagation of feature annotation.</text>
</comment>
<feature type="chain" id="PRO_5003636381" description="Potassium transporter" evidence="11">
    <location>
        <begin position="23"/>
        <end position="586"/>
    </location>
</feature>
<protein>
    <recommendedName>
        <fullName evidence="10">Potassium transporter</fullName>
    </recommendedName>
</protein>
<organism evidence="14 15">
    <name type="scientific">Coccomyxa subellipsoidea (strain C-169)</name>
    <name type="common">Green microalga</name>
    <dbReference type="NCBI Taxonomy" id="574566"/>
    <lineage>
        <taxon>Eukaryota</taxon>
        <taxon>Viridiplantae</taxon>
        <taxon>Chlorophyta</taxon>
        <taxon>core chlorophytes</taxon>
        <taxon>Trebouxiophyceae</taxon>
        <taxon>Trebouxiophyceae incertae sedis</taxon>
        <taxon>Coccomyxaceae</taxon>
        <taxon>Coccomyxa</taxon>
        <taxon>Coccomyxa subellipsoidea</taxon>
    </lineage>
</organism>
<evidence type="ECO:0000313" key="15">
    <source>
        <dbReference type="Proteomes" id="UP000007264"/>
    </source>
</evidence>
<dbReference type="InterPro" id="IPR053952">
    <property type="entry name" value="K_trans_C"/>
</dbReference>
<dbReference type="PANTHER" id="PTHR30540:SF83">
    <property type="entry name" value="K+ POTASSIUM TRANSPORTER"/>
    <property type="match status" value="1"/>
</dbReference>
<keyword evidence="15" id="KW-1185">Reference proteome</keyword>
<feature type="transmembrane region" description="Helical" evidence="10">
    <location>
        <begin position="436"/>
        <end position="455"/>
    </location>
</feature>
<feature type="signal peptide" evidence="11">
    <location>
        <begin position="1"/>
        <end position="22"/>
    </location>
</feature>
<evidence type="ECO:0000256" key="3">
    <source>
        <dbReference type="ARBA" id="ARBA00022448"/>
    </source>
</evidence>
<gene>
    <name evidence="14" type="ORF">COCSUDRAFT_37582</name>
</gene>
<feature type="transmembrane region" description="Helical" evidence="10">
    <location>
        <begin position="181"/>
        <end position="205"/>
    </location>
</feature>
<name>I0YQI6_COCSC</name>
<sequence>MITVMAGCISVVHGSALVVALSDNLSASALCRYVCIVLTADDHGEGGTFALYSLITRYAGISTPGICLIINHTVQNRICSCFLSAGIKQSHNPFSNTRIAALLRSSKGARVLLLAVVLLATSMIIGDGVLTPAISVISAVVGIQVAAPSITTGAIVGISCAILILLFVFQRVGTSKVGFTFAPIVLIWFVANVMINLYNIIIYYPAIFKALSPHYLFLFFIRKGFSGWTALGGTLLCITGTEAMYADLGHFSKASIRLSFLFVAYPSLIITYLGQAAFLMVNPDSYSTTFYASIPSPVYWPMFVVAVLAAIVASQAMISGAFSIIKQSINLGCFPRLNIIHTSSVIVGQIYIPWINWILMVLTVAVVAGFQNGTAIGNGYGVAVTFVMLITTNLMFLASMVVYNVNPLISLPIYALFLLIDGAYLSANLFKFLNGGWFPIALSVVVFAISAIWFYGRQRKSVYVKANSQYLEQVLALGEVVTRVPGTGVVFSDTVSEAPPVFIHMMTNLPAVYETIILLTVRSVPVSSVLPEERFLLRPLTNAPGFYRAVARYGYSDVVDMGPAFAAALKQELAVAIKPLGASLPV</sequence>
<dbReference type="Proteomes" id="UP000007264">
    <property type="component" value="Unassembled WGS sequence"/>
</dbReference>
<evidence type="ECO:0000256" key="5">
    <source>
        <dbReference type="ARBA" id="ARBA00022692"/>
    </source>
</evidence>
<keyword evidence="4 10" id="KW-0633">Potassium transport</keyword>
<evidence type="ECO:0000313" key="14">
    <source>
        <dbReference type="EMBL" id="EIE20655.1"/>
    </source>
</evidence>
<proteinExistence type="inferred from homology"/>
<evidence type="ECO:0000256" key="6">
    <source>
        <dbReference type="ARBA" id="ARBA00022958"/>
    </source>
</evidence>
<evidence type="ECO:0000256" key="8">
    <source>
        <dbReference type="ARBA" id="ARBA00023065"/>
    </source>
</evidence>
<keyword evidence="9 10" id="KW-0472">Membrane</keyword>
<dbReference type="eggNOG" id="ENOG502QPSA">
    <property type="taxonomic scope" value="Eukaryota"/>
</dbReference>
<keyword evidence="5 10" id="KW-0812">Transmembrane</keyword>
<dbReference type="KEGG" id="csl:COCSUDRAFT_37582"/>
<keyword evidence="3" id="KW-0813">Transport</keyword>
<feature type="transmembrane region" description="Helical" evidence="10">
    <location>
        <begin position="346"/>
        <end position="368"/>
    </location>
</feature>
<evidence type="ECO:0000259" key="13">
    <source>
        <dbReference type="Pfam" id="PF22776"/>
    </source>
</evidence>
<feature type="transmembrane region" description="Helical" evidence="10">
    <location>
        <begin position="258"/>
        <end position="278"/>
    </location>
</feature>
<feature type="transmembrane region" description="Helical" evidence="10">
    <location>
        <begin position="380"/>
        <end position="404"/>
    </location>
</feature>
<keyword evidence="6 10" id="KW-0630">Potassium</keyword>
<accession>I0YQI6</accession>
<dbReference type="AlphaFoldDB" id="I0YQI6"/>
<dbReference type="Pfam" id="PF02705">
    <property type="entry name" value="K_trans"/>
    <property type="match status" value="1"/>
</dbReference>
<feature type="domain" description="K+ potassium transporter integral membrane" evidence="12">
    <location>
        <begin position="29"/>
        <end position="475"/>
    </location>
</feature>
<evidence type="ECO:0000259" key="12">
    <source>
        <dbReference type="Pfam" id="PF02705"/>
    </source>
</evidence>
<keyword evidence="7 10" id="KW-1133">Transmembrane helix</keyword>
<evidence type="ECO:0000256" key="7">
    <source>
        <dbReference type="ARBA" id="ARBA00022989"/>
    </source>
</evidence>
<feature type="transmembrane region" description="Helical" evidence="10">
    <location>
        <begin position="225"/>
        <end position="246"/>
    </location>
</feature>
<dbReference type="InterPro" id="IPR053951">
    <property type="entry name" value="K_trans_N"/>
</dbReference>
<dbReference type="EMBL" id="AGSI01000014">
    <property type="protein sequence ID" value="EIE20655.1"/>
    <property type="molecule type" value="Genomic_DNA"/>
</dbReference>
<evidence type="ECO:0000256" key="11">
    <source>
        <dbReference type="SAM" id="SignalP"/>
    </source>
</evidence>
<dbReference type="GeneID" id="17038634"/>
<evidence type="ECO:0000256" key="10">
    <source>
        <dbReference type="RuleBase" id="RU321113"/>
    </source>
</evidence>
<comment type="similarity">
    <text evidence="2 10">Belongs to the HAK/KUP transporter (TC 2.A.72.3) family.</text>
</comment>
<comment type="subcellular location">
    <subcellularLocation>
        <location evidence="1 10">Membrane</location>
        <topology evidence="1 10">Multi-pass membrane protein</topology>
    </subcellularLocation>
</comment>